<dbReference type="Gene3D" id="2.40.10.10">
    <property type="entry name" value="Trypsin-like serine proteases"/>
    <property type="match status" value="2"/>
</dbReference>
<evidence type="ECO:0000256" key="5">
    <source>
        <dbReference type="PROSITE-ProRule" id="PRU00059"/>
    </source>
</evidence>
<proteinExistence type="predicted"/>
<comment type="caution">
    <text evidence="9">The sequence shown here is derived from an EMBL/GenBank/DDBJ whole genome shotgun (WGS) entry which is preliminary data.</text>
</comment>
<organism evidence="9 10">
    <name type="scientific">Paragonimus westermani</name>
    <dbReference type="NCBI Taxonomy" id="34504"/>
    <lineage>
        <taxon>Eukaryota</taxon>
        <taxon>Metazoa</taxon>
        <taxon>Spiralia</taxon>
        <taxon>Lophotrochozoa</taxon>
        <taxon>Platyhelminthes</taxon>
        <taxon>Trematoda</taxon>
        <taxon>Digenea</taxon>
        <taxon>Plagiorchiida</taxon>
        <taxon>Troglotremata</taxon>
        <taxon>Troglotrematidae</taxon>
        <taxon>Paragonimus</taxon>
    </lineage>
</organism>
<dbReference type="GO" id="GO:0004252">
    <property type="term" value="F:serine-type endopeptidase activity"/>
    <property type="evidence" value="ECO:0007669"/>
    <property type="project" value="InterPro"/>
</dbReference>
<dbReference type="InterPro" id="IPR000859">
    <property type="entry name" value="CUB_dom"/>
</dbReference>
<keyword evidence="10" id="KW-1185">Reference proteome</keyword>
<dbReference type="PROSITE" id="PS01180">
    <property type="entry name" value="CUB"/>
    <property type="match status" value="1"/>
</dbReference>
<dbReference type="EMBL" id="JTDF01021296">
    <property type="protein sequence ID" value="KAF8562028.1"/>
    <property type="molecule type" value="Genomic_DNA"/>
</dbReference>
<protein>
    <submittedName>
        <fullName evidence="9">Uncharacterized protein</fullName>
    </submittedName>
</protein>
<dbReference type="CDD" id="cd00041">
    <property type="entry name" value="CUB"/>
    <property type="match status" value="1"/>
</dbReference>
<keyword evidence="1 6" id="KW-0645">Protease</keyword>
<evidence type="ECO:0000256" key="6">
    <source>
        <dbReference type="RuleBase" id="RU363034"/>
    </source>
</evidence>
<dbReference type="PANTHER" id="PTHR24252:SF7">
    <property type="entry name" value="HYALIN"/>
    <property type="match status" value="1"/>
</dbReference>
<dbReference type="PRINTS" id="PR00722">
    <property type="entry name" value="CHYMOTRYPSIN"/>
</dbReference>
<comment type="caution">
    <text evidence="5">Lacks conserved residue(s) required for the propagation of feature annotation.</text>
</comment>
<dbReference type="PROSITE" id="PS00135">
    <property type="entry name" value="TRYPSIN_SER"/>
    <property type="match status" value="1"/>
</dbReference>
<evidence type="ECO:0000256" key="4">
    <source>
        <dbReference type="ARBA" id="ARBA00023157"/>
    </source>
</evidence>
<keyword evidence="2 6" id="KW-0378">Hydrolase</keyword>
<dbReference type="Proteomes" id="UP000699462">
    <property type="component" value="Unassembled WGS sequence"/>
</dbReference>
<sequence>VYLLFLGCTYPQTHRQPQGELYSHAKYGVEDYPANLDCLYEIHAPEDKEIIIEIVELDIEESNRCMFDFVSISDYNSDTPYYFCGDTPPSFPTVISSSVAVVTFTSDAGHGGRGFKLVYRTQQKSSNDSYECGVAPSLPKRRRKRLIGGSPVTLGQWPWIVSLWEKNNFQCGATILNSNWLLTAAHCIPKKIDLAQWHAVLGDYLLTWDDDHEQSVRISSVHIHPNYGQKAYFDNDIALLRLNITAQFQRTIKPVCLLHTNTTRSMEQRLISQANCYVAGWGRTESRVLSEELRHIRLNILNLTTCNKTKAYNGGLTSSMLCAGYMKGERDSCQGDSGGPLMCQDMTNKRWYQIGVVSFGKECAAKEAPGIYSRVSKGLPWITSVINSE</sequence>
<dbReference type="PROSITE" id="PS50240">
    <property type="entry name" value="TRYPSIN_DOM"/>
    <property type="match status" value="1"/>
</dbReference>
<dbReference type="PROSITE" id="PS00134">
    <property type="entry name" value="TRYPSIN_HIS"/>
    <property type="match status" value="1"/>
</dbReference>
<reference evidence="9 10" key="1">
    <citation type="submission" date="2019-07" db="EMBL/GenBank/DDBJ databases">
        <title>Annotation for the trematode Paragonimus westermani.</title>
        <authorList>
            <person name="Choi Y.-J."/>
        </authorList>
    </citation>
    <scope>NUCLEOTIDE SEQUENCE [LARGE SCALE GENOMIC DNA]</scope>
    <source>
        <strain evidence="9">180907_Pwestermani</strain>
    </source>
</reference>
<feature type="non-terminal residue" evidence="9">
    <location>
        <position position="1"/>
    </location>
</feature>
<dbReference type="SUPFAM" id="SSF49854">
    <property type="entry name" value="Spermadhesin, CUB domain"/>
    <property type="match status" value="1"/>
</dbReference>
<name>A0A8T0D5K3_9TREM</name>
<feature type="domain" description="Peptidase S1" evidence="8">
    <location>
        <begin position="146"/>
        <end position="387"/>
    </location>
</feature>
<evidence type="ECO:0000259" key="8">
    <source>
        <dbReference type="PROSITE" id="PS50240"/>
    </source>
</evidence>
<dbReference type="InterPro" id="IPR001254">
    <property type="entry name" value="Trypsin_dom"/>
</dbReference>
<dbReference type="InterPro" id="IPR033116">
    <property type="entry name" value="TRYPSIN_SER"/>
</dbReference>
<dbReference type="InterPro" id="IPR043504">
    <property type="entry name" value="Peptidase_S1_PA_chymotrypsin"/>
</dbReference>
<dbReference type="InterPro" id="IPR035914">
    <property type="entry name" value="Sperma_CUB_dom_sf"/>
</dbReference>
<evidence type="ECO:0000259" key="7">
    <source>
        <dbReference type="PROSITE" id="PS01180"/>
    </source>
</evidence>
<keyword evidence="3 6" id="KW-0720">Serine protease</keyword>
<dbReference type="SMART" id="SM00020">
    <property type="entry name" value="Tryp_SPc"/>
    <property type="match status" value="1"/>
</dbReference>
<dbReference type="Pfam" id="PF00089">
    <property type="entry name" value="Trypsin"/>
    <property type="match status" value="1"/>
</dbReference>
<accession>A0A8T0D5K3</accession>
<dbReference type="InterPro" id="IPR001314">
    <property type="entry name" value="Peptidase_S1A"/>
</dbReference>
<dbReference type="OrthoDB" id="6239120at2759"/>
<evidence type="ECO:0000256" key="1">
    <source>
        <dbReference type="ARBA" id="ARBA00022670"/>
    </source>
</evidence>
<keyword evidence="4" id="KW-1015">Disulfide bond</keyword>
<dbReference type="Gene3D" id="2.60.120.290">
    <property type="entry name" value="Spermadhesin, CUB domain"/>
    <property type="match status" value="1"/>
</dbReference>
<dbReference type="FunFam" id="2.40.10.10:FF:000003">
    <property type="entry name" value="Transmembrane serine protease 3"/>
    <property type="match status" value="1"/>
</dbReference>
<dbReference type="CDD" id="cd00190">
    <property type="entry name" value="Tryp_SPc"/>
    <property type="match status" value="1"/>
</dbReference>
<evidence type="ECO:0000256" key="2">
    <source>
        <dbReference type="ARBA" id="ARBA00022801"/>
    </source>
</evidence>
<dbReference type="SUPFAM" id="SSF50494">
    <property type="entry name" value="Trypsin-like serine proteases"/>
    <property type="match status" value="1"/>
</dbReference>
<dbReference type="SMART" id="SM00042">
    <property type="entry name" value="CUB"/>
    <property type="match status" value="1"/>
</dbReference>
<dbReference type="GO" id="GO:0006508">
    <property type="term" value="P:proteolysis"/>
    <property type="evidence" value="ECO:0007669"/>
    <property type="project" value="UniProtKB-KW"/>
</dbReference>
<gene>
    <name evidence="9" type="ORF">P879_07446</name>
</gene>
<feature type="domain" description="CUB" evidence="7">
    <location>
        <begin position="8"/>
        <end position="122"/>
    </location>
</feature>
<dbReference type="Pfam" id="PF00431">
    <property type="entry name" value="CUB"/>
    <property type="match status" value="1"/>
</dbReference>
<evidence type="ECO:0000313" key="10">
    <source>
        <dbReference type="Proteomes" id="UP000699462"/>
    </source>
</evidence>
<dbReference type="PANTHER" id="PTHR24252">
    <property type="entry name" value="ACROSIN-RELATED"/>
    <property type="match status" value="1"/>
</dbReference>
<dbReference type="AlphaFoldDB" id="A0A8T0D5K3"/>
<dbReference type="InterPro" id="IPR009003">
    <property type="entry name" value="Peptidase_S1_PA"/>
</dbReference>
<dbReference type="InterPro" id="IPR018114">
    <property type="entry name" value="TRYPSIN_HIS"/>
</dbReference>
<evidence type="ECO:0000256" key="3">
    <source>
        <dbReference type="ARBA" id="ARBA00022825"/>
    </source>
</evidence>
<evidence type="ECO:0000313" key="9">
    <source>
        <dbReference type="EMBL" id="KAF8562028.1"/>
    </source>
</evidence>